<gene>
    <name evidence="3" type="ORF">SCAR479_05618</name>
</gene>
<dbReference type="Proteomes" id="UP001465668">
    <property type="component" value="Unassembled WGS sequence"/>
</dbReference>
<sequence>MRSLLNTVVTALVWGHTTEALVSGPASGFGSGQPVNGNGKGAPILGGPIGHSISKTLKVCASRAEWGYVYAGSILVSAVNENGEYQVAKLDVGDVWYFHKGEAHTVQGLEDENEFQLVFDEGNFDVVGTTFNIDDWVAHTPVSVLAKNFNLSESVFGSVPSPNPYILNATVDTQDVTENVPGHGGTLRIIDSTTFPIATTIAATDCRHTPTRRSEGSFTGILMPLSGYTFAKAKQERPSSIGNTNARTFDFSAGDTAPFPDNSGHYIGNTSPTEELVWTEIYKSDKVKDISLTQWLALTPANIVADVLKIPLDVAKSLKKEKQILLQ</sequence>
<dbReference type="Gene3D" id="2.60.120.10">
    <property type="entry name" value="Jelly Rolls"/>
    <property type="match status" value="2"/>
</dbReference>
<keyword evidence="4" id="KW-1185">Reference proteome</keyword>
<organism evidence="3 4">
    <name type="scientific">Seiridium cardinale</name>
    <dbReference type="NCBI Taxonomy" id="138064"/>
    <lineage>
        <taxon>Eukaryota</taxon>
        <taxon>Fungi</taxon>
        <taxon>Dikarya</taxon>
        <taxon>Ascomycota</taxon>
        <taxon>Pezizomycotina</taxon>
        <taxon>Sordariomycetes</taxon>
        <taxon>Xylariomycetidae</taxon>
        <taxon>Amphisphaeriales</taxon>
        <taxon>Sporocadaceae</taxon>
        <taxon>Seiridium</taxon>
    </lineage>
</organism>
<protein>
    <submittedName>
        <fullName evidence="3">Cupin type-1 domain-containing protein</fullName>
    </submittedName>
</protein>
<name>A0ABR2XUT4_9PEZI</name>
<dbReference type="EMBL" id="JARVKM010000020">
    <property type="protein sequence ID" value="KAK9777570.1"/>
    <property type="molecule type" value="Genomic_DNA"/>
</dbReference>
<feature type="domain" description="Cupin type-1" evidence="2">
    <location>
        <begin position="27"/>
        <end position="157"/>
    </location>
</feature>
<dbReference type="SMART" id="SM00835">
    <property type="entry name" value="Cupin_1"/>
    <property type="match status" value="1"/>
</dbReference>
<feature type="signal peptide" evidence="1">
    <location>
        <begin position="1"/>
        <end position="20"/>
    </location>
</feature>
<dbReference type="Pfam" id="PF00190">
    <property type="entry name" value="Cupin_1"/>
    <property type="match status" value="1"/>
</dbReference>
<dbReference type="InterPro" id="IPR014710">
    <property type="entry name" value="RmlC-like_jellyroll"/>
</dbReference>
<evidence type="ECO:0000259" key="2">
    <source>
        <dbReference type="SMART" id="SM00835"/>
    </source>
</evidence>
<dbReference type="InterPro" id="IPR011051">
    <property type="entry name" value="RmlC_Cupin_sf"/>
</dbReference>
<accession>A0ABR2XUT4</accession>
<reference evidence="3 4" key="1">
    <citation type="submission" date="2024-02" db="EMBL/GenBank/DDBJ databases">
        <title>First draft genome assembly of two strains of Seiridium cardinale.</title>
        <authorList>
            <person name="Emiliani G."/>
            <person name="Scali E."/>
        </authorList>
    </citation>
    <scope>NUCLEOTIDE SEQUENCE [LARGE SCALE GENOMIC DNA]</scope>
    <source>
        <strain evidence="3 4">BM-138-000479</strain>
    </source>
</reference>
<dbReference type="SUPFAM" id="SSF51182">
    <property type="entry name" value="RmlC-like cupins"/>
    <property type="match status" value="1"/>
</dbReference>
<comment type="caution">
    <text evidence="3">The sequence shown here is derived from an EMBL/GenBank/DDBJ whole genome shotgun (WGS) entry which is preliminary data.</text>
</comment>
<feature type="chain" id="PRO_5046420763" evidence="1">
    <location>
        <begin position="21"/>
        <end position="327"/>
    </location>
</feature>
<evidence type="ECO:0000256" key="1">
    <source>
        <dbReference type="SAM" id="SignalP"/>
    </source>
</evidence>
<proteinExistence type="predicted"/>
<dbReference type="InterPro" id="IPR006045">
    <property type="entry name" value="Cupin_1"/>
</dbReference>
<evidence type="ECO:0000313" key="4">
    <source>
        <dbReference type="Proteomes" id="UP001465668"/>
    </source>
</evidence>
<keyword evidence="1" id="KW-0732">Signal</keyword>
<evidence type="ECO:0000313" key="3">
    <source>
        <dbReference type="EMBL" id="KAK9777570.1"/>
    </source>
</evidence>